<dbReference type="Gene3D" id="2.40.30.10">
    <property type="entry name" value="Translation factors"/>
    <property type="match status" value="2"/>
</dbReference>
<dbReference type="GO" id="GO:0003743">
    <property type="term" value="F:translation initiation factor activity"/>
    <property type="evidence" value="ECO:0007669"/>
    <property type="project" value="UniProtKB-KW"/>
</dbReference>
<sequence>LDLKGASMEDLKKIPSGGKIPGLDKISSDNDAFPYKDYVQLSAVGDGNCFLNSFSVLLTGKERDTSLALPLRVKLCLEFMANPDKFAGGNETQQLDELKEKLNGSYGFAKNGNYTQKDVISAKNIEDLFTGTPLTLDYPERENVGAELHFEFEAGLSVHRLYKIVETINEPGKEITKDNKLLKEGQRLKIVYGKMSKKLVEPDSINYLNHGKGSWLLGKIRMNLTRRASVRSTLSSAHQGKQEIPQIKSGVVVIHDILRLPGLVSKVLVERSKGANEKRLNIDPAGTCIGERGERAKSISRLIYERIDFADDYLGIKIHDRVLEGDEKDEILTNKGQVLQEIGNYKNIGHKKVIDERDNLLLEIVRQNVSKTTNELKNNILYLIENVTVAELGEIIAKGQIISHNQPLSWDLLTDYCQNIKIEIKKKSGINFNQIIQEYLKKDWQKGQLVARPPVVSIMGHIDHGKTTLLDTIRQTQVQKKEIGGITQKVSASQIEFQNQKITFLDTPGHSDFIKMRQRGISLTDLVVLVIDAKDGVMEQTKEIINYLLLYELPVIVFINHKKLTETNHENNLNRIRVSGSARETTSIQNLLEVILLFSVDFKTEHSNSTHGVVIDSYLHSQTGSRISELLIQNGELKAGDIIFLSGKFGKAKMIFGLHGQKTTVAYPSDLVQVIGLNAPAELGDRFLVLSDEKAVVEIEKELVEHWGKKKKITSPSSEKKNVNLVLAADSQNSLEALTELIKKKTTANLNFSVVQVAMGSLNSFALDLARITNSTVLIFGYQPSQREIKTLKEDKISFFSSKIIYEIGDKLDEIISSQREVEEVEEIVGTATVKKVFHFSKGNIAGCQVVSGKINRNKQVYVLQGKEGKKIFSGEIKTLEINKVEKKEVSAGQECGIVLKGFNNFQEKDKIVSFHLIKRNVIQEK</sequence>
<dbReference type="InterPro" id="IPR015946">
    <property type="entry name" value="KH_dom-like_a/b"/>
</dbReference>
<evidence type="ECO:0000313" key="8">
    <source>
        <dbReference type="Proteomes" id="UP001153678"/>
    </source>
</evidence>
<evidence type="ECO:0000256" key="5">
    <source>
        <dbReference type="ARBA" id="ARBA00023134"/>
    </source>
</evidence>
<dbReference type="Gene3D" id="3.40.50.300">
    <property type="entry name" value="P-loop containing nucleotide triphosphate hydrolases"/>
    <property type="match status" value="1"/>
</dbReference>
<name>A0A9W4WXA3_9GLOM</name>
<evidence type="ECO:0000313" key="7">
    <source>
        <dbReference type="EMBL" id="CAI2192554.1"/>
    </source>
</evidence>
<dbReference type="SUPFAM" id="SSF50447">
    <property type="entry name" value="Translation proteins"/>
    <property type="match status" value="2"/>
</dbReference>
<dbReference type="Pfam" id="PF22042">
    <property type="entry name" value="EF-G_D2"/>
    <property type="match status" value="1"/>
</dbReference>
<keyword evidence="4" id="KW-0648">Protein biosynthesis</keyword>
<dbReference type="CDD" id="cd01887">
    <property type="entry name" value="IF2_eIF5B"/>
    <property type="match status" value="1"/>
</dbReference>
<dbReference type="SUPFAM" id="SSF54814">
    <property type="entry name" value="Prokaryotic type KH domain (KH-domain type II)"/>
    <property type="match status" value="1"/>
</dbReference>
<proteinExistence type="inferred from homology"/>
<dbReference type="Pfam" id="PF13184">
    <property type="entry name" value="KH_NusA_1st"/>
    <property type="match status" value="1"/>
</dbReference>
<dbReference type="Proteomes" id="UP001153678">
    <property type="component" value="Unassembled WGS sequence"/>
</dbReference>
<dbReference type="PROSITE" id="PS51722">
    <property type="entry name" value="G_TR_2"/>
    <property type="match status" value="1"/>
</dbReference>
<dbReference type="Pfam" id="PF03144">
    <property type="entry name" value="GTP_EFTU_D2"/>
    <property type="match status" value="1"/>
</dbReference>
<keyword evidence="3" id="KW-0547">Nucleotide-binding</keyword>
<dbReference type="FunFam" id="2.40.30.10:FF:000008">
    <property type="entry name" value="Translation initiation factor IF-2"/>
    <property type="match status" value="1"/>
</dbReference>
<dbReference type="InterPro" id="IPR053905">
    <property type="entry name" value="EF-G-like_DII"/>
</dbReference>
<evidence type="ECO:0000256" key="1">
    <source>
        <dbReference type="ARBA" id="ARBA00007733"/>
    </source>
</evidence>
<dbReference type="PANTHER" id="PTHR43381:SF5">
    <property type="entry name" value="TR-TYPE G DOMAIN-CONTAINING PROTEIN"/>
    <property type="match status" value="1"/>
</dbReference>
<feature type="non-terminal residue" evidence="7">
    <location>
        <position position="926"/>
    </location>
</feature>
<dbReference type="PANTHER" id="PTHR43381">
    <property type="entry name" value="TRANSLATION INITIATION FACTOR IF-2-RELATED"/>
    <property type="match status" value="1"/>
</dbReference>
<dbReference type="InterPro" id="IPR004161">
    <property type="entry name" value="EFTu-like_2"/>
</dbReference>
<evidence type="ECO:0000256" key="3">
    <source>
        <dbReference type="ARBA" id="ARBA00022741"/>
    </source>
</evidence>
<dbReference type="Pfam" id="PF11987">
    <property type="entry name" value="IF-2"/>
    <property type="match status" value="1"/>
</dbReference>
<dbReference type="SUPFAM" id="SSF52156">
    <property type="entry name" value="Initiation factor IF2/eIF5b, domain 3"/>
    <property type="match status" value="1"/>
</dbReference>
<dbReference type="EMBL" id="CAMKVN010008473">
    <property type="protein sequence ID" value="CAI2192554.1"/>
    <property type="molecule type" value="Genomic_DNA"/>
</dbReference>
<dbReference type="CDD" id="cd03692">
    <property type="entry name" value="mtIF2_IVc"/>
    <property type="match status" value="1"/>
</dbReference>
<organism evidence="7 8">
    <name type="scientific">Funneliformis geosporum</name>
    <dbReference type="NCBI Taxonomy" id="1117311"/>
    <lineage>
        <taxon>Eukaryota</taxon>
        <taxon>Fungi</taxon>
        <taxon>Fungi incertae sedis</taxon>
        <taxon>Mucoromycota</taxon>
        <taxon>Glomeromycotina</taxon>
        <taxon>Glomeromycetes</taxon>
        <taxon>Glomerales</taxon>
        <taxon>Glomeraceae</taxon>
        <taxon>Funneliformis</taxon>
    </lineage>
</organism>
<comment type="caution">
    <text evidence="7">The sequence shown here is derived from an EMBL/GenBank/DDBJ whole genome shotgun (WGS) entry which is preliminary data.</text>
</comment>
<dbReference type="Gene3D" id="3.40.50.10050">
    <property type="entry name" value="Translation initiation factor IF- 2, domain 3"/>
    <property type="match status" value="1"/>
</dbReference>
<gene>
    <name evidence="7" type="ORF">FWILDA_LOCUS15634</name>
</gene>
<reference evidence="7" key="1">
    <citation type="submission" date="2022-08" db="EMBL/GenBank/DDBJ databases">
        <authorList>
            <person name="Kallberg Y."/>
            <person name="Tangrot J."/>
            <person name="Rosling A."/>
        </authorList>
    </citation>
    <scope>NUCLEOTIDE SEQUENCE</scope>
    <source>
        <strain evidence="7">Wild A</strain>
    </source>
</reference>
<dbReference type="InterPro" id="IPR025249">
    <property type="entry name" value="TF_NusA_KH_1st"/>
</dbReference>
<dbReference type="GO" id="GO:0005525">
    <property type="term" value="F:GTP binding"/>
    <property type="evidence" value="ECO:0007669"/>
    <property type="project" value="UniProtKB-KW"/>
</dbReference>
<dbReference type="InterPro" id="IPR009000">
    <property type="entry name" value="Transl_B-barrel_sf"/>
</dbReference>
<dbReference type="GO" id="GO:0005829">
    <property type="term" value="C:cytosol"/>
    <property type="evidence" value="ECO:0007669"/>
    <property type="project" value="TreeGrafter"/>
</dbReference>
<dbReference type="InterPro" id="IPR023115">
    <property type="entry name" value="TIF_IF2_dom3"/>
</dbReference>
<dbReference type="NCBIfam" id="TIGR00231">
    <property type="entry name" value="small_GTP"/>
    <property type="match status" value="1"/>
</dbReference>
<accession>A0A9W4WXA3</accession>
<keyword evidence="2" id="KW-0396">Initiation factor</keyword>
<dbReference type="GO" id="GO:0003723">
    <property type="term" value="F:RNA binding"/>
    <property type="evidence" value="ECO:0007669"/>
    <property type="project" value="InterPro"/>
</dbReference>
<keyword evidence="8" id="KW-1185">Reference proteome</keyword>
<feature type="domain" description="Tr-type G" evidence="6">
    <location>
        <begin position="451"/>
        <end position="603"/>
    </location>
</feature>
<dbReference type="OrthoDB" id="2425258at2759"/>
<dbReference type="Pfam" id="PF00009">
    <property type="entry name" value="GTP_EFTU"/>
    <property type="match status" value="1"/>
</dbReference>
<evidence type="ECO:0000259" key="6">
    <source>
        <dbReference type="PROSITE" id="PS51722"/>
    </source>
</evidence>
<evidence type="ECO:0000256" key="4">
    <source>
        <dbReference type="ARBA" id="ARBA00022917"/>
    </source>
</evidence>
<dbReference type="AlphaFoldDB" id="A0A9W4WXA3"/>
<comment type="similarity">
    <text evidence="1">Belongs to the TRAFAC class translation factor GTPase superfamily. Classic translation factor GTPase family. IF-2 subfamily.</text>
</comment>
<dbReference type="SUPFAM" id="SSF52540">
    <property type="entry name" value="P-loop containing nucleoside triphosphate hydrolases"/>
    <property type="match status" value="1"/>
</dbReference>
<dbReference type="InterPro" id="IPR027417">
    <property type="entry name" value="P-loop_NTPase"/>
</dbReference>
<dbReference type="InterPro" id="IPR009019">
    <property type="entry name" value="KH_sf_prok-type"/>
</dbReference>
<dbReference type="InterPro" id="IPR015760">
    <property type="entry name" value="TIF_IF2"/>
</dbReference>
<dbReference type="InterPro" id="IPR036925">
    <property type="entry name" value="TIF_IF2_dom3_sf"/>
</dbReference>
<protein>
    <submittedName>
        <fullName evidence="7">16667_t:CDS:1</fullName>
    </submittedName>
</protein>
<dbReference type="Gene3D" id="3.30.300.20">
    <property type="match status" value="1"/>
</dbReference>
<dbReference type="GO" id="GO:0003924">
    <property type="term" value="F:GTPase activity"/>
    <property type="evidence" value="ECO:0007669"/>
    <property type="project" value="InterPro"/>
</dbReference>
<keyword evidence="5" id="KW-0342">GTP-binding</keyword>
<dbReference type="InterPro" id="IPR005225">
    <property type="entry name" value="Small_GTP-bd"/>
</dbReference>
<dbReference type="InterPro" id="IPR000795">
    <property type="entry name" value="T_Tr_GTP-bd_dom"/>
</dbReference>
<evidence type="ECO:0000256" key="2">
    <source>
        <dbReference type="ARBA" id="ARBA00022540"/>
    </source>
</evidence>